<dbReference type="Pfam" id="PF12234">
    <property type="entry name" value="Rav1p_C"/>
    <property type="match status" value="1"/>
</dbReference>
<dbReference type="InterPro" id="IPR022033">
    <property type="entry name" value="Rav1p_C"/>
</dbReference>
<evidence type="ECO:0000259" key="2">
    <source>
        <dbReference type="Pfam" id="PF12234"/>
    </source>
</evidence>
<comment type="caution">
    <text evidence="3">The sequence shown here is derived from an EMBL/GenBank/DDBJ whole genome shotgun (WGS) entry which is preliminary data.</text>
</comment>
<proteinExistence type="predicted"/>
<dbReference type="EMBL" id="JAHRIN010025278">
    <property type="protein sequence ID" value="MEQ2199428.1"/>
    <property type="molecule type" value="Genomic_DNA"/>
</dbReference>
<feature type="non-terminal residue" evidence="3">
    <location>
        <position position="1"/>
    </location>
</feature>
<evidence type="ECO:0000256" key="1">
    <source>
        <dbReference type="SAM" id="MobiDB-lite"/>
    </source>
</evidence>
<keyword evidence="4" id="KW-1185">Reference proteome</keyword>
<reference evidence="3 4" key="1">
    <citation type="submission" date="2021-06" db="EMBL/GenBank/DDBJ databases">
        <authorList>
            <person name="Palmer J.M."/>
        </authorList>
    </citation>
    <scope>NUCLEOTIDE SEQUENCE [LARGE SCALE GENOMIC DNA]</scope>
    <source>
        <strain evidence="3 4">XC_2019</strain>
        <tissue evidence="3">Muscle</tissue>
    </source>
</reference>
<feature type="region of interest" description="Disordered" evidence="1">
    <location>
        <begin position="880"/>
        <end position="981"/>
    </location>
</feature>
<name>A0ABV0QUB8_9TELE</name>
<dbReference type="PANTHER" id="PTHR13950:SF12">
    <property type="entry name" value="DMX-LIKE PROTEIN 1"/>
    <property type="match status" value="1"/>
</dbReference>
<accession>A0ABV0QUB8</accession>
<organism evidence="3 4">
    <name type="scientific">Xenoophorus captivus</name>
    <dbReference type="NCBI Taxonomy" id="1517983"/>
    <lineage>
        <taxon>Eukaryota</taxon>
        <taxon>Metazoa</taxon>
        <taxon>Chordata</taxon>
        <taxon>Craniata</taxon>
        <taxon>Vertebrata</taxon>
        <taxon>Euteleostomi</taxon>
        <taxon>Actinopterygii</taxon>
        <taxon>Neopterygii</taxon>
        <taxon>Teleostei</taxon>
        <taxon>Neoteleostei</taxon>
        <taxon>Acanthomorphata</taxon>
        <taxon>Ovalentaria</taxon>
        <taxon>Atherinomorphae</taxon>
        <taxon>Cyprinodontiformes</taxon>
        <taxon>Goodeidae</taxon>
        <taxon>Xenoophorus</taxon>
    </lineage>
</organism>
<evidence type="ECO:0000313" key="4">
    <source>
        <dbReference type="Proteomes" id="UP001434883"/>
    </source>
</evidence>
<dbReference type="PANTHER" id="PTHR13950">
    <property type="entry name" value="RABCONNECTIN-RELATED"/>
    <property type="match status" value="1"/>
</dbReference>
<dbReference type="Proteomes" id="UP001434883">
    <property type="component" value="Unassembled WGS sequence"/>
</dbReference>
<gene>
    <name evidence="3" type="ORF">XENOCAPTIV_027258</name>
</gene>
<feature type="compositionally biased region" description="Polar residues" evidence="1">
    <location>
        <begin position="917"/>
        <end position="941"/>
    </location>
</feature>
<protein>
    <recommendedName>
        <fullName evidence="2">RAVE complex protein Rav1 C-terminal domain-containing protein</fullName>
    </recommendedName>
</protein>
<feature type="domain" description="RAVE complex protein Rav1 C-terminal" evidence="2">
    <location>
        <begin position="277"/>
        <end position="797"/>
    </location>
</feature>
<feature type="compositionally biased region" description="Acidic residues" evidence="1">
    <location>
        <begin position="955"/>
        <end position="965"/>
    </location>
</feature>
<feature type="region of interest" description="Disordered" evidence="1">
    <location>
        <begin position="566"/>
        <end position="585"/>
    </location>
</feature>
<dbReference type="InterPro" id="IPR052208">
    <property type="entry name" value="DmX-like/RAVE_component"/>
</dbReference>
<sequence length="1082" mass="119618">KEVNPFSPISGSQFIFDTPSSPVQKSKPCTSNLQSACRLSLTTHMLCSQEMALPQGVEVISINPSAGHLSASCSLPSGRVPYLLATSCSDEKVRFWMCNVSKREPSSVDSLVYQWEEWPLLVKETLPNSSVVSVPGQPIKVSCCHSGRIAVAYRQTTNPPLNSTPHLSTHRLLPSPPALASSPFSSKTHLTQTLHPCQSLPLSPNPANTKEPAVHISTFQCESTGGSQWILEQTIVLEGTDPTTFCAASDGPPGHANIPNNTDFSAPNGNCPGYANRSLVHLDWVSQEDGSHILTVGIGTKIYLYGRLSGKPPDLGLFSETNRDQSLSRLVLLRSVNLLSSVEGSLPIPVSLSWVRDGILVVGMDCEMHVYSQWQPPVAPKPSVTVVQDTDISSSVSSILSAVRQCQEDVFTTGASNISLTLPKRSLTRSMMSLAQKLRGKKTLYDLPVEMEDSGLFEAAHQLFPTLPQYHPVQLLELMDLGKVHRAKAILSHLVKCIAGEIVILKDNAAHPEKRVHSRTISVGGSTARDEKIFNKSESSSPDYTEISSVPPLPLYALLAADEDTAHREKGGSLSGDSGHGSSQTDAYDELFHAHNTPDLDPLNNEQEETGNKVLSSHLLHSSLPGLTRMEQMSLMALADTIATTSTDLKDNQDKSKGLSTCQYAWAFHSEAEEELLNMLPALQKGETTWAELRAMGVGWWLRSTNKLRRCIEKVAKASFQRNNDPLDAAIFYLAMKKKAVVWGLYRSQKNTKMTEFFHNNFSEDRWRKAALKNAFSLLGKQRFQHSAAFFLLAGSSAMSACNPEVFNFYIYLRTHPLLLRRHFSSSDKAKVALTTEVRRADSISLDERRLFFTTAYAHLHAGCPMLALDVLSKMPKVHKHSKVSHQGAKGIPHELSVGSRNGQASEPDWSPPGLNGYQSDGNSNSRSDSVLSFDWSQPSMTLPDEPLELRWDIDKDEEDEDEENNQERAKKADNSVFQDRQDSMLTIAETMKSEESEDSDDFIAPSEDIFLAHLKFTACLKIMSNELRTLSTGYELDGGKLRYQLCQWLEREVQTHTSYSSSDFIPFFIKMLLEYSSALCN</sequence>
<evidence type="ECO:0000313" key="3">
    <source>
        <dbReference type="EMBL" id="MEQ2199428.1"/>
    </source>
</evidence>